<comment type="caution">
    <text evidence="10">The sequence shown here is derived from an EMBL/GenBank/DDBJ whole genome shotgun (WGS) entry which is preliminary data.</text>
</comment>
<evidence type="ECO:0000256" key="1">
    <source>
        <dbReference type="ARBA" id="ARBA00004903"/>
    </source>
</evidence>
<evidence type="ECO:0000256" key="3">
    <source>
        <dbReference type="ARBA" id="ARBA00012856"/>
    </source>
</evidence>
<comment type="similarity">
    <text evidence="2 8">Belongs to the dihydrofolate reductase family.</text>
</comment>
<dbReference type="EC" id="1.5.1.3" evidence="3 8"/>
<evidence type="ECO:0000259" key="9">
    <source>
        <dbReference type="PROSITE" id="PS51330"/>
    </source>
</evidence>
<reference evidence="10 11" key="1">
    <citation type="submission" date="2021-04" db="EMBL/GenBank/DDBJ databases">
        <title>The genome sequence of type strain Ideonella paludis KCTC 32238.</title>
        <authorList>
            <person name="Liu Y."/>
        </authorList>
    </citation>
    <scope>NUCLEOTIDE SEQUENCE [LARGE SCALE GENOMIC DNA]</scope>
    <source>
        <strain evidence="10 11">KCTC 32238</strain>
    </source>
</reference>
<gene>
    <name evidence="10" type="ORF">KAK11_06910</name>
</gene>
<evidence type="ECO:0000313" key="10">
    <source>
        <dbReference type="EMBL" id="MBQ0935048.1"/>
    </source>
</evidence>
<evidence type="ECO:0000256" key="8">
    <source>
        <dbReference type="PIRNR" id="PIRNR000194"/>
    </source>
</evidence>
<dbReference type="InterPro" id="IPR024072">
    <property type="entry name" value="DHFR-like_dom_sf"/>
</dbReference>
<keyword evidence="11" id="KW-1185">Reference proteome</keyword>
<evidence type="ECO:0000256" key="2">
    <source>
        <dbReference type="ARBA" id="ARBA00009539"/>
    </source>
</evidence>
<keyword evidence="4 8" id="KW-0554">One-carbon metabolism</keyword>
<dbReference type="Pfam" id="PF00186">
    <property type="entry name" value="DHFR_1"/>
    <property type="match status" value="1"/>
</dbReference>
<comment type="catalytic activity">
    <reaction evidence="8">
        <text>(6S)-5,6,7,8-tetrahydrofolate + NADP(+) = 7,8-dihydrofolate + NADPH + H(+)</text>
        <dbReference type="Rhea" id="RHEA:15009"/>
        <dbReference type="ChEBI" id="CHEBI:15378"/>
        <dbReference type="ChEBI" id="CHEBI:57451"/>
        <dbReference type="ChEBI" id="CHEBI:57453"/>
        <dbReference type="ChEBI" id="CHEBI:57783"/>
        <dbReference type="ChEBI" id="CHEBI:58349"/>
        <dbReference type="EC" id="1.5.1.3"/>
    </reaction>
</comment>
<dbReference type="InterPro" id="IPR012259">
    <property type="entry name" value="DHFR"/>
</dbReference>
<sequence>MHDSLPRLVLIAAMAHDRVIGRDNQLAWHLPEDMAHFRRSTQGYPVLMGRKTWESLPERFRPLPGRRNVVLTRQAGYDAPGAEVVHTLAEALARFTPSDTVFVIGGAQIYAEALPHAQRLLLTELDVAVPGDAQFPAWPAADFREVSRETHHAAAPNDFDFAFVCYERMPPQP</sequence>
<comment type="function">
    <text evidence="7 8">Key enzyme in folate metabolism. Catalyzes an essential reaction for de novo glycine and purine synthesis, and for DNA precursor synthesis.</text>
</comment>
<comment type="pathway">
    <text evidence="1 8">Cofactor biosynthesis; tetrahydrofolate biosynthesis; 5,6,7,8-tetrahydrofolate from 7,8-dihydrofolate: step 1/1.</text>
</comment>
<proteinExistence type="inferred from homology"/>
<dbReference type="SUPFAM" id="SSF53597">
    <property type="entry name" value="Dihydrofolate reductase-like"/>
    <property type="match status" value="1"/>
</dbReference>
<organism evidence="10 11">
    <name type="scientific">Ideonella paludis</name>
    <dbReference type="NCBI Taxonomy" id="1233411"/>
    <lineage>
        <taxon>Bacteria</taxon>
        <taxon>Pseudomonadati</taxon>
        <taxon>Pseudomonadota</taxon>
        <taxon>Betaproteobacteria</taxon>
        <taxon>Burkholderiales</taxon>
        <taxon>Sphaerotilaceae</taxon>
        <taxon>Ideonella</taxon>
    </lineage>
</organism>
<dbReference type="PROSITE" id="PS51330">
    <property type="entry name" value="DHFR_2"/>
    <property type="match status" value="1"/>
</dbReference>
<evidence type="ECO:0000256" key="5">
    <source>
        <dbReference type="ARBA" id="ARBA00022857"/>
    </source>
</evidence>
<dbReference type="RefSeq" id="WP_210807572.1">
    <property type="nucleotide sequence ID" value="NZ_JAGQDG010000002.1"/>
</dbReference>
<evidence type="ECO:0000256" key="4">
    <source>
        <dbReference type="ARBA" id="ARBA00022563"/>
    </source>
</evidence>
<name>A0ABS5DV67_9BURK</name>
<keyword evidence="5 8" id="KW-0521">NADP</keyword>
<dbReference type="CDD" id="cd00209">
    <property type="entry name" value="DHFR"/>
    <property type="match status" value="1"/>
</dbReference>
<evidence type="ECO:0000256" key="7">
    <source>
        <dbReference type="ARBA" id="ARBA00025067"/>
    </source>
</evidence>
<dbReference type="Gene3D" id="3.40.430.10">
    <property type="entry name" value="Dihydrofolate Reductase, subunit A"/>
    <property type="match status" value="1"/>
</dbReference>
<dbReference type="PANTHER" id="PTHR48069">
    <property type="entry name" value="DIHYDROFOLATE REDUCTASE"/>
    <property type="match status" value="1"/>
</dbReference>
<dbReference type="PIRSF" id="PIRSF000194">
    <property type="entry name" value="DHFR"/>
    <property type="match status" value="1"/>
</dbReference>
<evidence type="ECO:0000256" key="6">
    <source>
        <dbReference type="ARBA" id="ARBA00023002"/>
    </source>
</evidence>
<dbReference type="EMBL" id="JAGQDG010000002">
    <property type="protein sequence ID" value="MBQ0935048.1"/>
    <property type="molecule type" value="Genomic_DNA"/>
</dbReference>
<dbReference type="PANTHER" id="PTHR48069:SF3">
    <property type="entry name" value="DIHYDROFOLATE REDUCTASE"/>
    <property type="match status" value="1"/>
</dbReference>
<protein>
    <recommendedName>
        <fullName evidence="3 8">Dihydrofolate reductase</fullName>
        <ecNumber evidence="3 8">1.5.1.3</ecNumber>
    </recommendedName>
</protein>
<dbReference type="InterPro" id="IPR001796">
    <property type="entry name" value="DHFR_dom"/>
</dbReference>
<keyword evidence="6 8" id="KW-0560">Oxidoreductase</keyword>
<feature type="domain" description="DHFR" evidence="9">
    <location>
        <begin position="7"/>
        <end position="168"/>
    </location>
</feature>
<dbReference type="Proteomes" id="UP000672097">
    <property type="component" value="Unassembled WGS sequence"/>
</dbReference>
<dbReference type="PRINTS" id="PR00070">
    <property type="entry name" value="DHFR"/>
</dbReference>
<evidence type="ECO:0000313" key="11">
    <source>
        <dbReference type="Proteomes" id="UP000672097"/>
    </source>
</evidence>
<accession>A0ABS5DV67</accession>